<dbReference type="SMART" id="SM00064">
    <property type="entry name" value="FYVE"/>
    <property type="match status" value="1"/>
</dbReference>
<dbReference type="InterPro" id="IPR051944">
    <property type="entry name" value="BEACH_domain_protein"/>
</dbReference>
<dbReference type="PANTHER" id="PTHR46108:SF4">
    <property type="entry name" value="BLUE CHEESE"/>
    <property type="match status" value="1"/>
</dbReference>
<dbReference type="InterPro" id="IPR016024">
    <property type="entry name" value="ARM-type_fold"/>
</dbReference>
<keyword evidence="3" id="KW-0677">Repeat</keyword>
<dbReference type="InterPro" id="IPR000409">
    <property type="entry name" value="BEACH_dom"/>
</dbReference>
<dbReference type="PROSITE" id="PS50294">
    <property type="entry name" value="WD_REPEATS_REGION"/>
    <property type="match status" value="1"/>
</dbReference>
<dbReference type="GO" id="GO:0008270">
    <property type="term" value="F:zinc ion binding"/>
    <property type="evidence" value="ECO:0007669"/>
    <property type="project" value="UniProtKB-KW"/>
</dbReference>
<dbReference type="SUPFAM" id="SSF48371">
    <property type="entry name" value="ARM repeat"/>
    <property type="match status" value="2"/>
</dbReference>
<protein>
    <submittedName>
        <fullName evidence="12">WD repeat and FYVE domain-containing protein 3</fullName>
    </submittedName>
</protein>
<comment type="caution">
    <text evidence="12">The sequence shown here is derived from an EMBL/GenBank/DDBJ whole genome shotgun (WGS) entry which is preliminary data.</text>
</comment>
<feature type="region of interest" description="Disordered" evidence="8">
    <location>
        <begin position="3291"/>
        <end position="3512"/>
    </location>
</feature>
<dbReference type="Pfam" id="PF01363">
    <property type="entry name" value="FYVE"/>
    <property type="match status" value="1"/>
</dbReference>
<dbReference type="Pfam" id="PF23295">
    <property type="entry name" value="Arm_4"/>
    <property type="match status" value="1"/>
</dbReference>
<feature type="compositionally biased region" description="Polar residues" evidence="8">
    <location>
        <begin position="3394"/>
        <end position="3414"/>
    </location>
</feature>
<dbReference type="OrthoDB" id="10018316at2759"/>
<feature type="compositionally biased region" description="Polar residues" evidence="8">
    <location>
        <begin position="3299"/>
        <end position="3310"/>
    </location>
</feature>
<name>A0A9Q0YJD1_HOLLE</name>
<keyword evidence="4 6" id="KW-0863">Zinc-finger</keyword>
<dbReference type="SMART" id="SM00320">
    <property type="entry name" value="WD40"/>
    <property type="match status" value="5"/>
</dbReference>
<dbReference type="PROSITE" id="PS00678">
    <property type="entry name" value="WD_REPEATS_1"/>
    <property type="match status" value="1"/>
</dbReference>
<dbReference type="Proteomes" id="UP001152320">
    <property type="component" value="Chromosome 20"/>
</dbReference>
<dbReference type="InterPro" id="IPR013083">
    <property type="entry name" value="Znf_RING/FYVE/PHD"/>
</dbReference>
<dbReference type="PROSITE" id="PS50197">
    <property type="entry name" value="BEACH"/>
    <property type="match status" value="1"/>
</dbReference>
<evidence type="ECO:0000256" key="5">
    <source>
        <dbReference type="ARBA" id="ARBA00022833"/>
    </source>
</evidence>
<evidence type="ECO:0000259" key="10">
    <source>
        <dbReference type="PROSITE" id="PS50197"/>
    </source>
</evidence>
<dbReference type="Gene3D" id="2.130.10.10">
    <property type="entry name" value="YVTN repeat-like/Quinoprotein amine dehydrogenase"/>
    <property type="match status" value="1"/>
</dbReference>
<dbReference type="SUPFAM" id="SSF49899">
    <property type="entry name" value="Concanavalin A-like lectins/glucanases"/>
    <property type="match status" value="1"/>
</dbReference>
<evidence type="ECO:0000256" key="1">
    <source>
        <dbReference type="ARBA" id="ARBA00022574"/>
    </source>
</evidence>
<dbReference type="InterPro" id="IPR036372">
    <property type="entry name" value="BEACH_dom_sf"/>
</dbReference>
<dbReference type="CDD" id="cd06071">
    <property type="entry name" value="Beach"/>
    <property type="match status" value="1"/>
</dbReference>
<dbReference type="InterPro" id="IPR015943">
    <property type="entry name" value="WD40/YVTN_repeat-like_dom_sf"/>
</dbReference>
<feature type="domain" description="FYVE-type" evidence="9">
    <location>
        <begin position="3621"/>
        <end position="3681"/>
    </location>
</feature>
<dbReference type="InterPro" id="IPR036322">
    <property type="entry name" value="WD40_repeat_dom_sf"/>
</dbReference>
<reference evidence="12" key="1">
    <citation type="submission" date="2021-10" db="EMBL/GenBank/DDBJ databases">
        <title>Tropical sea cucumber genome reveals ecological adaptation and Cuvierian tubules defense mechanism.</title>
        <authorList>
            <person name="Chen T."/>
        </authorList>
    </citation>
    <scope>NUCLEOTIDE SEQUENCE</scope>
    <source>
        <strain evidence="12">Nanhai2018</strain>
        <tissue evidence="12">Muscle</tissue>
    </source>
</reference>
<feature type="compositionally biased region" description="Low complexity" evidence="8">
    <location>
        <begin position="3485"/>
        <end position="3512"/>
    </location>
</feature>
<dbReference type="CDD" id="cd01201">
    <property type="entry name" value="PH_BEACH"/>
    <property type="match status" value="1"/>
</dbReference>
<dbReference type="InterPro" id="IPR011993">
    <property type="entry name" value="PH-like_dom_sf"/>
</dbReference>
<feature type="region of interest" description="Disordered" evidence="8">
    <location>
        <begin position="2499"/>
        <end position="2560"/>
    </location>
</feature>
<dbReference type="Pfam" id="PF02138">
    <property type="entry name" value="Beach"/>
    <property type="match status" value="1"/>
</dbReference>
<dbReference type="InterPro" id="IPR019775">
    <property type="entry name" value="WD40_repeat_CS"/>
</dbReference>
<dbReference type="SUPFAM" id="SSF57903">
    <property type="entry name" value="FYVE/PHD zinc finger"/>
    <property type="match status" value="1"/>
</dbReference>
<feature type="compositionally biased region" description="Basic and acidic residues" evidence="8">
    <location>
        <begin position="3346"/>
        <end position="3370"/>
    </location>
</feature>
<dbReference type="InterPro" id="IPR011011">
    <property type="entry name" value="Znf_FYVE_PHD"/>
</dbReference>
<dbReference type="SUPFAM" id="SSF81837">
    <property type="entry name" value="BEACH domain"/>
    <property type="match status" value="1"/>
</dbReference>
<dbReference type="PROSITE" id="PS51783">
    <property type="entry name" value="PH_BEACH"/>
    <property type="match status" value="1"/>
</dbReference>
<dbReference type="Gene3D" id="2.60.120.200">
    <property type="match status" value="1"/>
</dbReference>
<dbReference type="InterPro" id="IPR001680">
    <property type="entry name" value="WD40_rpt"/>
</dbReference>
<feature type="compositionally biased region" description="Acidic residues" evidence="8">
    <location>
        <begin position="2538"/>
        <end position="2549"/>
    </location>
</feature>
<dbReference type="InterPro" id="IPR011989">
    <property type="entry name" value="ARM-like"/>
</dbReference>
<keyword evidence="13" id="KW-1185">Reference proteome</keyword>
<dbReference type="SUPFAM" id="SSF50729">
    <property type="entry name" value="PH domain-like"/>
    <property type="match status" value="1"/>
</dbReference>
<gene>
    <name evidence="12" type="ORF">HOLleu_37281</name>
</gene>
<evidence type="ECO:0000256" key="6">
    <source>
        <dbReference type="PROSITE-ProRule" id="PRU00091"/>
    </source>
</evidence>
<feature type="repeat" description="WD" evidence="7">
    <location>
        <begin position="3159"/>
        <end position="3193"/>
    </location>
</feature>
<keyword evidence="1 7" id="KW-0853">WD repeat</keyword>
<dbReference type="InterPro" id="IPR000306">
    <property type="entry name" value="Znf_FYVE"/>
</dbReference>
<feature type="region of interest" description="Disordered" evidence="8">
    <location>
        <begin position="829"/>
        <end position="877"/>
    </location>
</feature>
<organism evidence="12 13">
    <name type="scientific">Holothuria leucospilota</name>
    <name type="common">Black long sea cucumber</name>
    <name type="synonym">Mertensiothuria leucospilota</name>
    <dbReference type="NCBI Taxonomy" id="206669"/>
    <lineage>
        <taxon>Eukaryota</taxon>
        <taxon>Metazoa</taxon>
        <taxon>Echinodermata</taxon>
        <taxon>Eleutherozoa</taxon>
        <taxon>Echinozoa</taxon>
        <taxon>Holothuroidea</taxon>
        <taxon>Aspidochirotacea</taxon>
        <taxon>Aspidochirotida</taxon>
        <taxon>Holothuriidae</taxon>
        <taxon>Holothuria</taxon>
    </lineage>
</organism>
<accession>A0A9Q0YJD1</accession>
<dbReference type="InterPro" id="IPR056252">
    <property type="entry name" value="Alfy-like_Arm-like"/>
</dbReference>
<dbReference type="Gene3D" id="3.30.40.10">
    <property type="entry name" value="Zinc/RING finger domain, C3HC4 (zinc finger)"/>
    <property type="match status" value="1"/>
</dbReference>
<evidence type="ECO:0000313" key="12">
    <source>
        <dbReference type="EMBL" id="KAJ8022395.1"/>
    </source>
</evidence>
<feature type="domain" description="BEACH-type PH" evidence="11">
    <location>
        <begin position="2572"/>
        <end position="2698"/>
    </location>
</feature>
<dbReference type="PROSITE" id="PS50082">
    <property type="entry name" value="WD_REPEATS_2"/>
    <property type="match status" value="1"/>
</dbReference>
<feature type="region of interest" description="Disordered" evidence="8">
    <location>
        <begin position="1"/>
        <end position="21"/>
    </location>
</feature>
<feature type="compositionally biased region" description="Polar residues" evidence="8">
    <location>
        <begin position="850"/>
        <end position="874"/>
    </location>
</feature>
<evidence type="ECO:0000256" key="2">
    <source>
        <dbReference type="ARBA" id="ARBA00022723"/>
    </source>
</evidence>
<proteinExistence type="predicted"/>
<dbReference type="FunFam" id="1.10.1540.10:FF:000002">
    <property type="entry name" value="WD repeat and FYVE domain containing 3"/>
    <property type="match status" value="1"/>
</dbReference>
<evidence type="ECO:0000256" key="8">
    <source>
        <dbReference type="SAM" id="MobiDB-lite"/>
    </source>
</evidence>
<evidence type="ECO:0000256" key="3">
    <source>
        <dbReference type="ARBA" id="ARBA00022737"/>
    </source>
</evidence>
<dbReference type="SUPFAM" id="SSF50978">
    <property type="entry name" value="WD40 repeat-like"/>
    <property type="match status" value="1"/>
</dbReference>
<dbReference type="PANTHER" id="PTHR46108">
    <property type="entry name" value="BLUE CHEESE"/>
    <property type="match status" value="1"/>
</dbReference>
<evidence type="ECO:0000259" key="11">
    <source>
        <dbReference type="PROSITE" id="PS51783"/>
    </source>
</evidence>
<dbReference type="PROSITE" id="PS50178">
    <property type="entry name" value="ZF_FYVE"/>
    <property type="match status" value="1"/>
</dbReference>
<dbReference type="Pfam" id="PF00400">
    <property type="entry name" value="WD40"/>
    <property type="match status" value="1"/>
</dbReference>
<dbReference type="Pfam" id="PF14844">
    <property type="entry name" value="PH_BEACH"/>
    <property type="match status" value="1"/>
</dbReference>
<dbReference type="SMART" id="SM01026">
    <property type="entry name" value="Beach"/>
    <property type="match status" value="1"/>
</dbReference>
<dbReference type="InterPro" id="IPR013320">
    <property type="entry name" value="ConA-like_dom_sf"/>
</dbReference>
<dbReference type="Gene3D" id="2.30.29.30">
    <property type="entry name" value="Pleckstrin-homology domain (PH domain)/Phosphotyrosine-binding domain (PTB)"/>
    <property type="match status" value="1"/>
</dbReference>
<keyword evidence="5" id="KW-0862">Zinc</keyword>
<evidence type="ECO:0000313" key="13">
    <source>
        <dbReference type="Proteomes" id="UP001152320"/>
    </source>
</evidence>
<sequence>MQPLKKFMMNRPSRGPTHSQDNELGLMHLRKLYVELCCTAQPLSQQEQEDKMYMMLPLFCKVFEGSPASEMIGRFGDVLQFATQVSRLFVTEIRRRATDKPSTKDAACAIIKYLEVQESEENSKGWMLLSTLNLLASGGQSIVQPMTIAALPSTLVKCLYLFFDLPEIEGPSKEIVEEMMSKQNELHRVIIQLLKRLCQYPASAEELAKEDDLNLLFSAISSWCPTHNIQWRKGATEVLTTISRHGLTEDVVQYIHRKGCLSACIWNMNHRVQGLKIMEIVEMCFTVYSLLKDSSDKTPILMDDFRTSEGYVFLTEFALKLEEMTTEESKHSMRHLMFLMASLTTCGFRELRPNSAVLEAPFQQPGFTFPVPCGKGQSVRNLQAFQVLQTVFLKAKTEQLCKIILEVINNIYNSDNANYFVLEPLHTISQFIDQMSEKTPAVQRMILELLEFVVERLNFVPYKELISLSLLLKAGRFSFRDHFRLDPRSTVVLLTHPSDFQSLEEFHASIECNILAVQCLLNILKWSALYRDVFREVGLLEVMVTCLNQYAAMLKSKQSESGGERVTGVEAEIYVPERQQNLAFGVMDILTELLKENEENARIFRECGGARCAHNLVPYFQCRHHALEIVQQLIYSKDGGDDMETLVIIMQSAEFQDLQLKVDIIQALHNVLLSNHRSRSVFREAQGFVSVLSVLIGMEGALCDPESDQWKHVTRDQIFQLLESVNQLLAVSMRQEPANTKFFSSEIKYENITRAYRFLGCFADVCVMPKTLPVEFESGSDDLSGPDTLPFFNNFEIEEEYGQIPNQLKFCCVLLRLLYKLSVDHYKESNSSSNASSPLPSPSGTLGTSRSHPSLSSARHTLSSPQHPSNSRHSLASPRGSVILGSPISNKSLILNDIPMIVQSGAILTLIDLLPGIPVCKDFEKESLCLKLHVLQVIHELLISERNQQVLCEAGLPQRILEIGSMPLANEEHPLHATMQHMLEKLASQAFEPKELRDFLRLSSPLNCKSISHHDTTETEYKLIPDDSAADNSNLHLALPTTNFDNIEVLEQSNIPKETLSGKKSNSVPSLNDLGEGSTVPLTRVKCLVSMTTPRDTRLTDATSLPAFVEFDMNVEGYGCLYLPSIAPQSTASQAVVAVGMTTGSSGETHGGIGSGDRAFPPQSGVSYSVWFCVDQFGSMSEHRDHAVRLLTIVRTTSSSGPEQTCFSLMLSSKERKLILSTGEEALGRTVSKKKSNHKSENSSTFKFFCQDLGQEGRWHHLAVIFNKTVIKNNTTAALFVDGVQLHSHKISYINSSPNSSGSNPSSNHHAISIHAYIGTPPALYAPSQLKWRLGPTHLIEDALSQSTIVTIYQLGPSYVGSFLAPKQDDVSSPEQIDVSSVQIQEEKIVFGLHSNAQSVLTVHRIKKIFNKVDSRAVAKLLNLSSHDNTTPIRLIHNSVAHLAGPARSFGAVLIGGNGVRTFSPKPVSSTLCNVGGCGVLLGLIAMANDIGGLYAAVKALVCVTKNNVPMIDEMQRRHGFQILAYLFRKKKHLLNSHILHLTYSLVGTIDSDRESTLIPHSIAFEDLLCDLEVWQNTPYDLQKSLCEHFLELVTDSVEAEKNQRLMLQLEMVKRLLHVVRGSALNQSTIAAIANLLQVLLQSDSRPRDILSFGQFLAATLPLWTVSEAKFTVEEIAMAAADGETPGKPPESQNIWENFTENICPYHIYIRNTFLELLLKLMMKKGTQTLNISFSEEIQRILGFDWFLLFLQGHLHSSTVILALRILVTMFVANPACVSKFRDGTIGGGWLENTEPVLHNRMGVVLGFNVGKGSKHSQNREIIVEASHLPGFTILQWLLRQHTDIPEIYLMLMALSLGQSVDDLPDSCTLDLDSIWKFIFKASTQHSAPVSIDMKINVLGDAVITILALIREILNQAYEDPPPAWSQDYPITLIQFLMYLYHNVKVFKPVCMSTNFLTALASTLFPYVPISEQLGEESNEPMSPADDARMVLGLDIPIMGAKIQPRNTPANLTTHSAKRNVMDLIRIIVVDSLSLPMPNRGASCVLDILLEACPERASPGQLNEFQTELLTLVMSRILGGDALLGKDCALPISDGGSYNHLVQSVFYFCSRLVDKLWQGVFNKKPKDVFEFISLLIAQSKKKSHGMSLDDIYHCLNRTVLYQLSRPSCSVADQMTLLATLRNITENRTLLFGAGNYEQEFVSCLCHCLFCLTDDITSIGPCLNCQTIDVNRTTTWHVDSTMGAEKCEHTSNTSAPQGQLMVRNAARRVWDDLISSKKHQIEELFKVTLPNASAGQRNVVKVDLKIAKAALGENAARSWQVYITGEKKNSARDQAKQRQSVLASKVTSGFNLLSSRKSKRESASIRASVSSLNDVNIWTFTHVFIVRDLVELQFNQYRQSQRYLHRFISGQWEQMEYELLRERGIWGPEQGCTLDKWMLDMTEGPSRMRKKMMKNDMFYSTYLYMEENNQEGNKSNKGRPATSFDSKIYARYSRTKSLLNTQKTDIVSPEPVDEQQVDGVYPQPEEDPETGLDGQNNMDNEEDDDLETPENETQVDRPNEPKTDHQMVLRLLEEGEKIRHIFRCTRIQGLDTIDGLLLFCKDHFYVVDGFTLLSSREICDIDSVPAQHQDPIIPRTTRGTASSGLKRTSSKYAYEDIREVLKRRYLLQPIAIEVFSADGRNCLLAFPRKVHNKVYRRFMAEASRLTDSASESVTGHKRNMQVEGGANFLVNLIGEKSVTQRWERREISNFQYLMALNTLAGRSYNDLMQYPVFPWILADYDSEELDLTNPNAFRDLSKPMGAQTEKRLQQFCKRYTEWEDPEQPPYYYGTHYSSAMIVASYLIRMEPFTHHFLRLQGGNFDLADRMFHSIKDAWLSASEQNMSDIKELIPEFFYLPEFLLNHNNFDLGIKQSGVALGDCVLPPWAKGDPKEFIRMHREALECDYVSAHLHEWIDLIFGYKQQGKEAERSHNVFHHLFYEGYVDIYNIKDPLKKSATIGFINNFGQTPTQLFKRPHPQRRLSNRTGDSTGNVIPIAKLFFHNLDTLKPSLNPIKELKGGVGQIHPLERSTVVAVEKNKVLFPPSYQRYLAFGYADSSLRIGSCDTERAVTVFEGNTYGEILCAVCPNSRTIITGGTSTVVHVWQLEYGRERSKQLTLKQCMYGHTKAVGCLAVSTTYNFIVSGSKDQTCIVWDLNQLVFIRQLKDLKDAVTAIAINDLTGDIATCAGVYLHLWSINGDKLASVNTSTGRDQQILCCAMSELVEWDLQNVIMTGSTDGVVRMWSVEYVQVPDEEQSALRKSPSASNNTSSQPSPLLGRVDQSQYKSNQSEDTPSEEDSTSLGSSGMLTPKREQPERSFSESVSEDLKKSKDSLDDPSYTASRSRTETGDSLEGLEIPSSQEGKITPPTSLPINSGVSVSGMEVPGPRDEVSEDGSFDERRSSVKSDSALHSCLDQEERQRRDVSSSINAHSVSQPDLAQSQQSPVHRNSNGGSNTSESTTEFSPEGAGMRSSKSSIKSEEYIIISEQDLKAYDEDQKVQEKRSAAHRNKLKPGFKWQRQLVFRSKLTMHTAFERKDNPNPAAVTALAISKDHMRIFVGDERGRVFSWSVSDQPGKGMVDHWIRDESGDNCTACKTKFTMTERRHHCRNCGKLFCAKCSRFEAEIPRYRANKAIRVCQSCFITLNSAPSSV</sequence>
<dbReference type="CDD" id="cd15719">
    <property type="entry name" value="FYVE_WDFY3"/>
    <property type="match status" value="1"/>
</dbReference>
<evidence type="ECO:0000259" key="9">
    <source>
        <dbReference type="PROSITE" id="PS50178"/>
    </source>
</evidence>
<feature type="domain" description="BEACH" evidence="10">
    <location>
        <begin position="2726"/>
        <end position="3017"/>
    </location>
</feature>
<dbReference type="InterPro" id="IPR017455">
    <property type="entry name" value="Znf_FYVE-rel"/>
</dbReference>
<evidence type="ECO:0000256" key="4">
    <source>
        <dbReference type="ARBA" id="ARBA00022771"/>
    </source>
</evidence>
<dbReference type="Gene3D" id="1.10.1540.10">
    <property type="entry name" value="BEACH domain"/>
    <property type="match status" value="1"/>
</dbReference>
<dbReference type="EMBL" id="JAIZAY010000020">
    <property type="protein sequence ID" value="KAJ8022395.1"/>
    <property type="molecule type" value="Genomic_DNA"/>
</dbReference>
<evidence type="ECO:0000256" key="7">
    <source>
        <dbReference type="PROSITE-ProRule" id="PRU00221"/>
    </source>
</evidence>
<feature type="compositionally biased region" description="Polar residues" evidence="8">
    <location>
        <begin position="3461"/>
        <end position="3484"/>
    </location>
</feature>
<keyword evidence="2" id="KW-0479">Metal-binding</keyword>
<feature type="compositionally biased region" description="Basic and acidic residues" evidence="8">
    <location>
        <begin position="3450"/>
        <end position="3460"/>
    </location>
</feature>
<feature type="compositionally biased region" description="Low complexity" evidence="8">
    <location>
        <begin position="829"/>
        <end position="849"/>
    </location>
</feature>
<dbReference type="InterPro" id="IPR023362">
    <property type="entry name" value="PH-BEACH_dom"/>
</dbReference>
<dbReference type="Gene3D" id="1.25.10.10">
    <property type="entry name" value="Leucine-rich Repeat Variant"/>
    <property type="match status" value="1"/>
</dbReference>